<accession>A0A0U5GYY5</accession>
<name>A0A0U5GYY5_9EURY</name>
<dbReference type="EMBL" id="LN831302">
    <property type="protein sequence ID" value="CQH46839.1"/>
    <property type="molecule type" value="Genomic_DNA"/>
</dbReference>
<reference evidence="2" key="1">
    <citation type="journal article" date="2016" name="Environ. Microbiol.">
        <title>The complete genome of a viable archaeum isolated from 123-million-year-old rock salt.</title>
        <authorList>
            <person name="Jaakkola S.T."/>
            <person name="Pfeiffer F."/>
            <person name="Ravantti J.J."/>
            <person name="Guo Q."/>
            <person name="Liu Y."/>
            <person name="Chen X."/>
            <person name="Ma H."/>
            <person name="Yang C."/>
            <person name="Oksanen H.M."/>
            <person name="Bamford D.H."/>
        </authorList>
    </citation>
    <scope>NUCLEOTIDE SEQUENCE</scope>
    <source>
        <strain evidence="2">JI20-1</strain>
    </source>
</reference>
<sequence>MLGSGDESVSCIACGASVPREDAREYDKHGDRWDRDGKRFEYLCKPCFRGLAKQPRRGLEARLEAAGAGRVDDAEFVARFLDAASEEQPGRE</sequence>
<dbReference type="AlphaFoldDB" id="A0A0U5GYY5"/>
<organism evidence="1 2">
    <name type="scientific">Halobacterium hubeiense</name>
    <dbReference type="NCBI Taxonomy" id="1407499"/>
    <lineage>
        <taxon>Archaea</taxon>
        <taxon>Methanobacteriati</taxon>
        <taxon>Methanobacteriota</taxon>
        <taxon>Stenosarchaea group</taxon>
        <taxon>Halobacteria</taxon>
        <taxon>Halobacteriales</taxon>
        <taxon>Halobacteriaceae</taxon>
        <taxon>Halobacterium</taxon>
    </lineage>
</organism>
<dbReference type="Pfam" id="PF24443">
    <property type="entry name" value="DUF7562"/>
    <property type="match status" value="1"/>
</dbReference>
<evidence type="ECO:0000313" key="2">
    <source>
        <dbReference type="Proteomes" id="UP000066737"/>
    </source>
</evidence>
<gene>
    <name evidence="1" type="ORF">HHUB_1265</name>
</gene>
<keyword evidence="2" id="KW-1185">Reference proteome</keyword>
<protein>
    <submittedName>
        <fullName evidence="1">Small CPxCG-related zinc finger protein</fullName>
    </submittedName>
</protein>
<dbReference type="GeneID" id="91108735"/>
<evidence type="ECO:0000313" key="1">
    <source>
        <dbReference type="EMBL" id="CQH46839.1"/>
    </source>
</evidence>
<dbReference type="STRING" id="1407499.HHUB_1265"/>
<dbReference type="KEGG" id="hhb:Hhub_1265"/>
<dbReference type="Proteomes" id="UP000066737">
    <property type="component" value="Chromosome I"/>
</dbReference>
<dbReference type="InterPro" id="IPR055984">
    <property type="entry name" value="DUF7562"/>
</dbReference>
<dbReference type="OrthoDB" id="165365at2157"/>
<dbReference type="RefSeq" id="WP_059055450.1">
    <property type="nucleotide sequence ID" value="NZ_CEML01000002.1"/>
</dbReference>
<proteinExistence type="predicted"/>